<feature type="compositionally biased region" description="Low complexity" evidence="3">
    <location>
        <begin position="318"/>
        <end position="330"/>
    </location>
</feature>
<evidence type="ECO:0000256" key="2">
    <source>
        <dbReference type="ARBA" id="ARBA00042701"/>
    </source>
</evidence>
<protein>
    <recommendedName>
        <fullName evidence="1">Protein ABHD13</fullName>
    </recommendedName>
    <alternativeName>
        <fullName evidence="2">Alpha/beta hydrolase domain-containing protein 13</fullName>
    </alternativeName>
</protein>
<feature type="domain" description="AB hydrolase-1" evidence="4">
    <location>
        <begin position="131"/>
        <end position="205"/>
    </location>
</feature>
<evidence type="ECO:0000256" key="1">
    <source>
        <dbReference type="ARBA" id="ARBA00040125"/>
    </source>
</evidence>
<dbReference type="GO" id="GO:0008474">
    <property type="term" value="F:palmitoyl-(protein) hydrolase activity"/>
    <property type="evidence" value="ECO:0007669"/>
    <property type="project" value="TreeGrafter"/>
</dbReference>
<feature type="region of interest" description="Disordered" evidence="3">
    <location>
        <begin position="316"/>
        <end position="422"/>
    </location>
</feature>
<dbReference type="EMBL" id="MNPL01000432">
    <property type="protein sequence ID" value="OQR80019.1"/>
    <property type="molecule type" value="Genomic_DNA"/>
</dbReference>
<name>A0A1V9Y2Q5_9ACAR</name>
<dbReference type="STRING" id="418985.A0A1V9Y2Q5"/>
<keyword evidence="6" id="KW-1185">Reference proteome</keyword>
<dbReference type="InParanoid" id="A0A1V9Y2Q5"/>
<feature type="compositionally biased region" description="Pro residues" evidence="3">
    <location>
        <begin position="351"/>
        <end position="361"/>
    </location>
</feature>
<accession>A0A1V9Y2Q5</accession>
<sequence length="422" mass="46930">MAVTKDFEPSFGRTVSEILSRFCWVFCCPPCPPCITRKIAFHPPKPPTYRILISLGGTPEMEILDETLKISSPFQMKGDVVLLHEKPNVCDTKLRRLVAMQWLHPRSAAKNNMLILHSHVNAADLGSIQFAMELLARRTGCDVISYDYCGYGGSDGTPSEDIILQNADTVMHYITQVLRRPSTSVVVYGQSIGSVPTWYLASKYDVAGVIQLSGLHSGWRTLCRKKQTSAPYGCCCLNPFNNANLVKNVSAPILLIHGTEDEVIQFSQALEMRRLCGNKAVEPLWAEGLGHMGIERTRGFYARITKFINEEIHKRVGTSTMSSSSITTDSSLEKRQSPELRASRQQQPPFQQQPPPSPQQQPPSSREEEPQEQPTQTRSPRPDVVEAGFFRKSSVKPSAPDAQSSKGTHFQTSEPASNARLQ</sequence>
<dbReference type="GO" id="GO:0005886">
    <property type="term" value="C:plasma membrane"/>
    <property type="evidence" value="ECO:0007669"/>
    <property type="project" value="TreeGrafter"/>
</dbReference>
<dbReference type="Proteomes" id="UP000192247">
    <property type="component" value="Unassembled WGS sequence"/>
</dbReference>
<keyword evidence="5" id="KW-0378">Hydrolase</keyword>
<dbReference type="SUPFAM" id="SSF53474">
    <property type="entry name" value="alpha/beta-Hydrolases"/>
    <property type="match status" value="1"/>
</dbReference>
<dbReference type="OrthoDB" id="446723at2759"/>
<feature type="compositionally biased region" description="Basic and acidic residues" evidence="3">
    <location>
        <begin position="331"/>
        <end position="342"/>
    </location>
</feature>
<dbReference type="InterPro" id="IPR029058">
    <property type="entry name" value="AB_hydrolase_fold"/>
</dbReference>
<feature type="compositionally biased region" description="Polar residues" evidence="3">
    <location>
        <begin position="401"/>
        <end position="422"/>
    </location>
</feature>
<dbReference type="Pfam" id="PF00561">
    <property type="entry name" value="Abhydrolase_1"/>
    <property type="match status" value="1"/>
</dbReference>
<comment type="caution">
    <text evidence="5">The sequence shown here is derived from an EMBL/GenBank/DDBJ whole genome shotgun (WGS) entry which is preliminary data.</text>
</comment>
<organism evidence="5 6">
    <name type="scientific">Tropilaelaps mercedesae</name>
    <dbReference type="NCBI Taxonomy" id="418985"/>
    <lineage>
        <taxon>Eukaryota</taxon>
        <taxon>Metazoa</taxon>
        <taxon>Ecdysozoa</taxon>
        <taxon>Arthropoda</taxon>
        <taxon>Chelicerata</taxon>
        <taxon>Arachnida</taxon>
        <taxon>Acari</taxon>
        <taxon>Parasitiformes</taxon>
        <taxon>Mesostigmata</taxon>
        <taxon>Gamasina</taxon>
        <taxon>Dermanyssoidea</taxon>
        <taxon>Laelapidae</taxon>
        <taxon>Tropilaelaps</taxon>
    </lineage>
</organism>
<dbReference type="AlphaFoldDB" id="A0A1V9Y2Q5"/>
<evidence type="ECO:0000313" key="5">
    <source>
        <dbReference type="EMBL" id="OQR80019.1"/>
    </source>
</evidence>
<dbReference type="PANTHER" id="PTHR12277:SF81">
    <property type="entry name" value="PROTEIN ABHD13"/>
    <property type="match status" value="1"/>
</dbReference>
<reference evidence="5 6" key="1">
    <citation type="journal article" date="2017" name="Gigascience">
        <title>Draft genome of the honey bee ectoparasitic mite, Tropilaelaps mercedesae, is shaped by the parasitic life history.</title>
        <authorList>
            <person name="Dong X."/>
            <person name="Armstrong S.D."/>
            <person name="Xia D."/>
            <person name="Makepeace B.L."/>
            <person name="Darby A.C."/>
            <person name="Kadowaki T."/>
        </authorList>
    </citation>
    <scope>NUCLEOTIDE SEQUENCE [LARGE SCALE GENOMIC DNA]</scope>
    <source>
        <strain evidence="5">Wuxi-XJTLU</strain>
    </source>
</reference>
<evidence type="ECO:0000313" key="6">
    <source>
        <dbReference type="Proteomes" id="UP000192247"/>
    </source>
</evidence>
<proteinExistence type="predicted"/>
<dbReference type="InterPro" id="IPR000073">
    <property type="entry name" value="AB_hydrolase_1"/>
</dbReference>
<evidence type="ECO:0000256" key="3">
    <source>
        <dbReference type="SAM" id="MobiDB-lite"/>
    </source>
</evidence>
<gene>
    <name evidence="5" type="ORF">BIW11_05345</name>
</gene>
<evidence type="ECO:0000259" key="4">
    <source>
        <dbReference type="Pfam" id="PF00561"/>
    </source>
</evidence>
<dbReference type="Gene3D" id="3.40.50.1820">
    <property type="entry name" value="alpha/beta hydrolase"/>
    <property type="match status" value="1"/>
</dbReference>
<dbReference type="PANTHER" id="PTHR12277">
    <property type="entry name" value="ALPHA/BETA HYDROLASE DOMAIN-CONTAINING PROTEIN"/>
    <property type="match status" value="1"/>
</dbReference>
<dbReference type="GO" id="GO:0010008">
    <property type="term" value="C:endosome membrane"/>
    <property type="evidence" value="ECO:0007669"/>
    <property type="project" value="TreeGrafter"/>
</dbReference>